<dbReference type="STRING" id="665912.M2TJ27"/>
<evidence type="ECO:0000256" key="1">
    <source>
        <dbReference type="SAM" id="MobiDB-lite"/>
    </source>
</evidence>
<reference evidence="2 3" key="1">
    <citation type="journal article" date="2012" name="PLoS Pathog.">
        <title>Diverse lifestyles and strategies of plant pathogenesis encoded in the genomes of eighteen Dothideomycetes fungi.</title>
        <authorList>
            <person name="Ohm R.A."/>
            <person name="Feau N."/>
            <person name="Henrissat B."/>
            <person name="Schoch C.L."/>
            <person name="Horwitz B.A."/>
            <person name="Barry K.W."/>
            <person name="Condon B.J."/>
            <person name="Copeland A.C."/>
            <person name="Dhillon B."/>
            <person name="Glaser F."/>
            <person name="Hesse C.N."/>
            <person name="Kosti I."/>
            <person name="LaButti K."/>
            <person name="Lindquist E.A."/>
            <person name="Lucas S."/>
            <person name="Salamov A.A."/>
            <person name="Bradshaw R.E."/>
            <person name="Ciuffetti L."/>
            <person name="Hamelin R.C."/>
            <person name="Kema G.H.J."/>
            <person name="Lawrence C."/>
            <person name="Scott J.A."/>
            <person name="Spatafora J.W."/>
            <person name="Turgeon B.G."/>
            <person name="de Wit P.J.G.M."/>
            <person name="Zhong S."/>
            <person name="Goodwin S.B."/>
            <person name="Grigoriev I.V."/>
        </authorList>
    </citation>
    <scope>NUCLEOTIDE SEQUENCE [LARGE SCALE GENOMIC DNA]</scope>
    <source>
        <strain evidence="3">ND90Pr / ATCC 201652</strain>
    </source>
</reference>
<evidence type="ECO:0000313" key="2">
    <source>
        <dbReference type="EMBL" id="EMD69211.1"/>
    </source>
</evidence>
<dbReference type="Proteomes" id="UP000016934">
    <property type="component" value="Unassembled WGS sequence"/>
</dbReference>
<dbReference type="OrthoDB" id="5419821at2759"/>
<dbReference type="RefSeq" id="XP_007694607.1">
    <property type="nucleotide sequence ID" value="XM_007696417.1"/>
</dbReference>
<dbReference type="GeneID" id="19131698"/>
<reference evidence="3" key="2">
    <citation type="journal article" date="2013" name="PLoS Genet.">
        <title>Comparative genome structure, secondary metabolite, and effector coding capacity across Cochliobolus pathogens.</title>
        <authorList>
            <person name="Condon B.J."/>
            <person name="Leng Y."/>
            <person name="Wu D."/>
            <person name="Bushley K.E."/>
            <person name="Ohm R.A."/>
            <person name="Otillar R."/>
            <person name="Martin J."/>
            <person name="Schackwitz W."/>
            <person name="Grimwood J."/>
            <person name="MohdZainudin N."/>
            <person name="Xue C."/>
            <person name="Wang R."/>
            <person name="Manning V.A."/>
            <person name="Dhillon B."/>
            <person name="Tu Z.J."/>
            <person name="Steffenson B.J."/>
            <person name="Salamov A."/>
            <person name="Sun H."/>
            <person name="Lowry S."/>
            <person name="LaButti K."/>
            <person name="Han J."/>
            <person name="Copeland A."/>
            <person name="Lindquist E."/>
            <person name="Barry K."/>
            <person name="Schmutz J."/>
            <person name="Baker S.E."/>
            <person name="Ciuffetti L.M."/>
            <person name="Grigoriev I.V."/>
            <person name="Zhong S."/>
            <person name="Turgeon B.G."/>
        </authorList>
    </citation>
    <scope>NUCLEOTIDE SEQUENCE [LARGE SCALE GENOMIC DNA]</scope>
    <source>
        <strain evidence="3">ND90Pr / ATCC 201652</strain>
    </source>
</reference>
<name>M2TJ27_COCSN</name>
<proteinExistence type="predicted"/>
<gene>
    <name evidence="2" type="ORF">COCSADRAFT_155417</name>
</gene>
<dbReference type="KEGG" id="bsc:COCSADRAFT_155417"/>
<dbReference type="EMBL" id="KB445637">
    <property type="protein sequence ID" value="EMD69211.1"/>
    <property type="molecule type" value="Genomic_DNA"/>
</dbReference>
<accession>M2TJ27</accession>
<organism evidence="2 3">
    <name type="scientific">Cochliobolus sativus (strain ND90Pr / ATCC 201652)</name>
    <name type="common">Common root rot and spot blotch fungus</name>
    <name type="synonym">Bipolaris sorokiniana</name>
    <dbReference type="NCBI Taxonomy" id="665912"/>
    <lineage>
        <taxon>Eukaryota</taxon>
        <taxon>Fungi</taxon>
        <taxon>Dikarya</taxon>
        <taxon>Ascomycota</taxon>
        <taxon>Pezizomycotina</taxon>
        <taxon>Dothideomycetes</taxon>
        <taxon>Pleosporomycetidae</taxon>
        <taxon>Pleosporales</taxon>
        <taxon>Pleosporineae</taxon>
        <taxon>Pleosporaceae</taxon>
        <taxon>Bipolaris</taxon>
    </lineage>
</organism>
<dbReference type="HOGENOM" id="CLU_2542418_0_0_1"/>
<sequence length="83" mass="9397">MNTNSTTGLLNRRAKNAVAPQSVVKDQNNSYIVAHSEEDDPSIYKPRPQLPHPNVHMRDMASLIKELEDGIIDVDPEYQREVV</sequence>
<dbReference type="AlphaFoldDB" id="M2TJ27"/>
<evidence type="ECO:0000313" key="3">
    <source>
        <dbReference type="Proteomes" id="UP000016934"/>
    </source>
</evidence>
<keyword evidence="3" id="KW-1185">Reference proteome</keyword>
<feature type="region of interest" description="Disordered" evidence="1">
    <location>
        <begin position="1"/>
        <end position="20"/>
    </location>
</feature>
<protein>
    <submittedName>
        <fullName evidence="2">Uncharacterized protein</fullName>
    </submittedName>
</protein>